<keyword evidence="2" id="KW-0614">Plasmid</keyword>
<name>A0A6N4V227_9MYCO</name>
<proteinExistence type="predicted"/>
<dbReference type="Proteomes" id="UP000466906">
    <property type="component" value="Plasmid pJCM12272"/>
</dbReference>
<organism evidence="2 3">
    <name type="scientific">Mycolicibacterium alvei</name>
    <dbReference type="NCBI Taxonomy" id="67081"/>
    <lineage>
        <taxon>Bacteria</taxon>
        <taxon>Bacillati</taxon>
        <taxon>Actinomycetota</taxon>
        <taxon>Actinomycetes</taxon>
        <taxon>Mycobacteriales</taxon>
        <taxon>Mycobacteriaceae</taxon>
        <taxon>Mycolicibacterium</taxon>
    </lineage>
</organism>
<gene>
    <name evidence="2" type="ORF">MALV_58240</name>
</gene>
<dbReference type="AlphaFoldDB" id="A0A6N4V227"/>
<accession>A0A6N4V227</accession>
<evidence type="ECO:0000313" key="3">
    <source>
        <dbReference type="Proteomes" id="UP000466906"/>
    </source>
</evidence>
<dbReference type="KEGG" id="malv:MALV_58240"/>
<geneLocation type="plasmid" evidence="2 3">
    <name>pJCM12272</name>
</geneLocation>
<reference evidence="2 3" key="1">
    <citation type="journal article" date="2019" name="Emerg. Microbes Infect.">
        <title>Comprehensive subspecies identification of 175 nontuberculous mycobacteria species based on 7547 genomic profiles.</title>
        <authorList>
            <person name="Matsumoto Y."/>
            <person name="Kinjo T."/>
            <person name="Motooka D."/>
            <person name="Nabeya D."/>
            <person name="Jung N."/>
            <person name="Uechi K."/>
            <person name="Horii T."/>
            <person name="Iida T."/>
            <person name="Fujita J."/>
            <person name="Nakamura S."/>
        </authorList>
    </citation>
    <scope>NUCLEOTIDE SEQUENCE [LARGE SCALE GENOMIC DNA]</scope>
    <source>
        <strain evidence="2 3">JCM 12272</strain>
        <plasmid evidence="2">pJCM12272</plasmid>
    </source>
</reference>
<sequence length="199" mass="21518">MSSTAVDTASLQLPRGVQVHPYREGLRVQCAGWYVDVCGSVVVPPRYTAVAGMDMTGLFACLTVANRLATKGLRSSAPTEPARRPTPRGRVMPADDPNEDLTTDTAVDKILMQAADVVETRWHIYDFDLYQCLRCAWNSAEQAVPWTSLTARIRAVVDDGDILRYNDGLLALDSLTAARAHAAALVRAAAHPTHVSTAA</sequence>
<evidence type="ECO:0000313" key="2">
    <source>
        <dbReference type="EMBL" id="BBX30699.1"/>
    </source>
</evidence>
<keyword evidence="3" id="KW-1185">Reference proteome</keyword>
<dbReference type="RefSeq" id="WP_064915485.1">
    <property type="nucleotide sequence ID" value="NZ_AP022566.1"/>
</dbReference>
<evidence type="ECO:0000256" key="1">
    <source>
        <dbReference type="SAM" id="MobiDB-lite"/>
    </source>
</evidence>
<feature type="region of interest" description="Disordered" evidence="1">
    <location>
        <begin position="73"/>
        <end position="99"/>
    </location>
</feature>
<dbReference type="EMBL" id="AP022566">
    <property type="protein sequence ID" value="BBX30699.1"/>
    <property type="molecule type" value="Genomic_DNA"/>
</dbReference>
<protein>
    <submittedName>
        <fullName evidence="2">Uncharacterized protein</fullName>
    </submittedName>
</protein>